<dbReference type="EMBL" id="CP146022">
    <property type="protein sequence ID" value="WWQ66387.1"/>
    <property type="molecule type" value="Genomic_DNA"/>
</dbReference>
<keyword evidence="2" id="KW-1185">Reference proteome</keyword>
<accession>A0ACD5AGP2</accession>
<organism evidence="1 2">
    <name type="scientific">Streptomyces citrinus</name>
    <dbReference type="NCBI Taxonomy" id="3118173"/>
    <lineage>
        <taxon>Bacteria</taxon>
        <taxon>Bacillati</taxon>
        <taxon>Actinomycetota</taxon>
        <taxon>Actinomycetes</taxon>
        <taxon>Kitasatosporales</taxon>
        <taxon>Streptomycetaceae</taxon>
        <taxon>Streptomyces</taxon>
    </lineage>
</organism>
<evidence type="ECO:0000313" key="2">
    <source>
        <dbReference type="Proteomes" id="UP001432251"/>
    </source>
</evidence>
<gene>
    <name evidence="1" type="ORF">V2W30_25685</name>
</gene>
<protein>
    <submittedName>
        <fullName evidence="1">Uncharacterized protein</fullName>
    </submittedName>
</protein>
<evidence type="ECO:0000313" key="1">
    <source>
        <dbReference type="EMBL" id="WWQ66387.1"/>
    </source>
</evidence>
<reference evidence="1" key="1">
    <citation type="journal article" date="2025" name="Int. J. Syst. Evol. Microbiol.">
        <title>Streptomyces citrinus sp. nov., with yellow diffusible pigment.</title>
        <authorList>
            <person name="He Y."/>
            <person name="Yang E."/>
            <person name="Xu J."/>
            <person name="Sun Y."/>
            <person name="Sun L."/>
        </authorList>
    </citation>
    <scope>NUCLEOTIDE SEQUENCE</scope>
    <source>
        <strain evidence="1">Q6</strain>
    </source>
</reference>
<sequence length="301" mass="31497">MVPLLAGVLGASAVACGAQNDDGTAGDGERGLTAALSAVPASSAELPLTYRDVRTARRLVATGASLYRGLDGYGVWELSGRPESRATFRTRYGFDAKNIETSLLLGSQQSQRLTGTFDVDAARAALTKRGYKASDEGGDGVRLSKDGQASFAVSASARVTDWLDGATLPLEAPSDAVTDDSAYRAVLDCLGDDVYEASLYGKRPEYRERGITLVGVAGRVDGTKNPTETLCALTPSKAAAERAAGKLRGKTGAGERYAGSKVTVGEGETPVVSLTWKNATKSGLRPTDQERTGELLRLLLS</sequence>
<dbReference type="Proteomes" id="UP001432251">
    <property type="component" value="Chromosome"/>
</dbReference>
<name>A0ACD5AGP2_9ACTN</name>
<proteinExistence type="predicted"/>